<keyword evidence="2 4" id="KW-0378">Hydrolase</keyword>
<dbReference type="PROSITE" id="PS51192">
    <property type="entry name" value="HELICASE_ATP_BIND_1"/>
    <property type="match status" value="1"/>
</dbReference>
<dbReference type="PROSITE" id="PS00039">
    <property type="entry name" value="DEAD_ATP_HELICASE"/>
    <property type="match status" value="1"/>
</dbReference>
<feature type="domain" description="Helicase ATP-binding" evidence="5">
    <location>
        <begin position="27"/>
        <end position="223"/>
    </location>
</feature>
<keyword evidence="7" id="KW-1185">Reference proteome</keyword>
<name>A0A4P9XY34_9FUNG</name>
<feature type="non-terminal residue" evidence="6">
    <location>
        <position position="224"/>
    </location>
</feature>
<dbReference type="GO" id="GO:0005524">
    <property type="term" value="F:ATP binding"/>
    <property type="evidence" value="ECO:0007669"/>
    <property type="project" value="UniProtKB-UniRule"/>
</dbReference>
<dbReference type="GO" id="GO:0003723">
    <property type="term" value="F:RNA binding"/>
    <property type="evidence" value="ECO:0007669"/>
    <property type="project" value="UniProtKB-UniRule"/>
</dbReference>
<evidence type="ECO:0000256" key="3">
    <source>
        <dbReference type="ARBA" id="ARBA00022840"/>
    </source>
</evidence>
<dbReference type="OrthoDB" id="422663at2759"/>
<dbReference type="SUPFAM" id="SSF52540">
    <property type="entry name" value="P-loop containing nucleoside triphosphate hydrolases"/>
    <property type="match status" value="1"/>
</dbReference>
<dbReference type="Proteomes" id="UP000267251">
    <property type="component" value="Unassembled WGS sequence"/>
</dbReference>
<dbReference type="InterPro" id="IPR011545">
    <property type="entry name" value="DEAD/DEAH_box_helicase_dom"/>
</dbReference>
<evidence type="ECO:0000259" key="5">
    <source>
        <dbReference type="PROSITE" id="PS51192"/>
    </source>
</evidence>
<comment type="similarity">
    <text evidence="4">Belongs to the DEAD box helicase family.</text>
</comment>
<keyword evidence="3 4" id="KW-0067">ATP-binding</keyword>
<dbReference type="EC" id="3.6.4.13" evidence="4"/>
<keyword evidence="4" id="KW-0347">Helicase</keyword>
<organism evidence="6 7">
    <name type="scientific">Piptocephalis cylindrospora</name>
    <dbReference type="NCBI Taxonomy" id="1907219"/>
    <lineage>
        <taxon>Eukaryota</taxon>
        <taxon>Fungi</taxon>
        <taxon>Fungi incertae sedis</taxon>
        <taxon>Zoopagomycota</taxon>
        <taxon>Zoopagomycotina</taxon>
        <taxon>Zoopagomycetes</taxon>
        <taxon>Zoopagales</taxon>
        <taxon>Piptocephalidaceae</taxon>
        <taxon>Piptocephalis</taxon>
    </lineage>
</organism>
<accession>A0A4P9XY34</accession>
<protein>
    <recommendedName>
        <fullName evidence="4">ATP-dependent RNA helicase</fullName>
        <ecNumber evidence="4">3.6.4.13</ecNumber>
    </recommendedName>
</protein>
<evidence type="ECO:0000313" key="7">
    <source>
        <dbReference type="Proteomes" id="UP000267251"/>
    </source>
</evidence>
<dbReference type="GO" id="GO:0016787">
    <property type="term" value="F:hydrolase activity"/>
    <property type="evidence" value="ECO:0007669"/>
    <property type="project" value="UniProtKB-KW"/>
</dbReference>
<comment type="catalytic activity">
    <reaction evidence="4">
        <text>ATP + H2O = ADP + phosphate + H(+)</text>
        <dbReference type="Rhea" id="RHEA:13065"/>
        <dbReference type="ChEBI" id="CHEBI:15377"/>
        <dbReference type="ChEBI" id="CHEBI:15378"/>
        <dbReference type="ChEBI" id="CHEBI:30616"/>
        <dbReference type="ChEBI" id="CHEBI:43474"/>
        <dbReference type="ChEBI" id="CHEBI:456216"/>
        <dbReference type="EC" id="3.6.4.13"/>
    </reaction>
</comment>
<dbReference type="InterPro" id="IPR014001">
    <property type="entry name" value="Helicase_ATP-bd"/>
</dbReference>
<sequence length="224" mass="24081">MAHHLRDRLEVSQPTAIQKASLPLLIPSIGSASKDAIIRAETGSGKTLAYLLPIIHSLLHQHHMSATDAKEARGTLGTLAIVLVPTRELAQQVEATALRLLRFSSTSPGRHWIVPGCISGGDKRASEKARLRRGITLLVATPGRLLDHLRNTQSFELGHLSWLVMDEADRLLELGFAETLSSIMEILTRGPGHGGRRTILCSATFGAGVKDLAGSGLTKPVMIT</sequence>
<dbReference type="GO" id="GO:0003724">
    <property type="term" value="F:RNA helicase activity"/>
    <property type="evidence" value="ECO:0007669"/>
    <property type="project" value="UniProtKB-EC"/>
</dbReference>
<dbReference type="AlphaFoldDB" id="A0A4P9XY34"/>
<comment type="function">
    <text evidence="4">RNA helicase.</text>
</comment>
<reference evidence="7" key="1">
    <citation type="journal article" date="2018" name="Nat. Microbiol.">
        <title>Leveraging single-cell genomics to expand the fungal tree of life.</title>
        <authorList>
            <person name="Ahrendt S.R."/>
            <person name="Quandt C.A."/>
            <person name="Ciobanu D."/>
            <person name="Clum A."/>
            <person name="Salamov A."/>
            <person name="Andreopoulos B."/>
            <person name="Cheng J.F."/>
            <person name="Woyke T."/>
            <person name="Pelin A."/>
            <person name="Henrissat B."/>
            <person name="Reynolds N.K."/>
            <person name="Benny G.L."/>
            <person name="Smith M.E."/>
            <person name="James T.Y."/>
            <person name="Grigoriev I.V."/>
        </authorList>
    </citation>
    <scope>NUCLEOTIDE SEQUENCE [LARGE SCALE GENOMIC DNA]</scope>
</reference>
<dbReference type="PANTHER" id="PTHR24031">
    <property type="entry name" value="RNA HELICASE"/>
    <property type="match status" value="1"/>
</dbReference>
<keyword evidence="1 4" id="KW-0547">Nucleotide-binding</keyword>
<dbReference type="InterPro" id="IPR027417">
    <property type="entry name" value="P-loop_NTPase"/>
</dbReference>
<dbReference type="Pfam" id="PF00270">
    <property type="entry name" value="DEAD"/>
    <property type="match status" value="1"/>
</dbReference>
<evidence type="ECO:0000256" key="4">
    <source>
        <dbReference type="RuleBase" id="RU365068"/>
    </source>
</evidence>
<comment type="domain">
    <text evidence="4">The Q motif is unique to and characteristic of the DEAD box family of RNA helicases and controls ATP binding and hydrolysis.</text>
</comment>
<gene>
    <name evidence="6" type="ORF">BJ684DRAFT_13148</name>
</gene>
<dbReference type="Gene3D" id="3.40.50.300">
    <property type="entry name" value="P-loop containing nucleotide triphosphate hydrolases"/>
    <property type="match status" value="1"/>
</dbReference>
<keyword evidence="4" id="KW-0694">RNA-binding</keyword>
<evidence type="ECO:0000313" key="6">
    <source>
        <dbReference type="EMBL" id="RKP11254.1"/>
    </source>
</evidence>
<dbReference type="EMBL" id="KZ989066">
    <property type="protein sequence ID" value="RKP11254.1"/>
    <property type="molecule type" value="Genomic_DNA"/>
</dbReference>
<proteinExistence type="inferred from homology"/>
<dbReference type="SMART" id="SM00487">
    <property type="entry name" value="DEXDc"/>
    <property type="match status" value="1"/>
</dbReference>
<evidence type="ECO:0000256" key="2">
    <source>
        <dbReference type="ARBA" id="ARBA00022801"/>
    </source>
</evidence>
<evidence type="ECO:0000256" key="1">
    <source>
        <dbReference type="ARBA" id="ARBA00022741"/>
    </source>
</evidence>
<dbReference type="InterPro" id="IPR000629">
    <property type="entry name" value="RNA-helicase_DEAD-box_CS"/>
</dbReference>